<organism evidence="2 3">
    <name type="scientific">Dreissena polymorpha</name>
    <name type="common">Zebra mussel</name>
    <name type="synonym">Mytilus polymorpha</name>
    <dbReference type="NCBI Taxonomy" id="45954"/>
    <lineage>
        <taxon>Eukaryota</taxon>
        <taxon>Metazoa</taxon>
        <taxon>Spiralia</taxon>
        <taxon>Lophotrochozoa</taxon>
        <taxon>Mollusca</taxon>
        <taxon>Bivalvia</taxon>
        <taxon>Autobranchia</taxon>
        <taxon>Heteroconchia</taxon>
        <taxon>Euheterodonta</taxon>
        <taxon>Imparidentia</taxon>
        <taxon>Neoheterodontei</taxon>
        <taxon>Myida</taxon>
        <taxon>Dreissenoidea</taxon>
        <taxon>Dreissenidae</taxon>
        <taxon>Dreissena</taxon>
    </lineage>
</organism>
<dbReference type="AlphaFoldDB" id="A0A9D4JQ63"/>
<feature type="signal peptide" evidence="1">
    <location>
        <begin position="1"/>
        <end position="18"/>
    </location>
</feature>
<comment type="caution">
    <text evidence="2">The sequence shown here is derived from an EMBL/GenBank/DDBJ whole genome shotgun (WGS) entry which is preliminary data.</text>
</comment>
<evidence type="ECO:0000256" key="1">
    <source>
        <dbReference type="SAM" id="SignalP"/>
    </source>
</evidence>
<name>A0A9D4JQ63_DREPO</name>
<feature type="chain" id="PRO_5038592595" evidence="1">
    <location>
        <begin position="19"/>
        <end position="98"/>
    </location>
</feature>
<dbReference type="Proteomes" id="UP000828390">
    <property type="component" value="Unassembled WGS sequence"/>
</dbReference>
<sequence>MFMQALLIIFYNIQPDFSWTVQADIEILVLNEGTYVSLGEIKKTPQQWGSKPTTSWSLGGHPIYYARRPSKLSSKTCNIDKLKKIVGTARARVLIFGM</sequence>
<keyword evidence="1" id="KW-0732">Signal</keyword>
<reference evidence="2" key="1">
    <citation type="journal article" date="2019" name="bioRxiv">
        <title>The Genome of the Zebra Mussel, Dreissena polymorpha: A Resource for Invasive Species Research.</title>
        <authorList>
            <person name="McCartney M.A."/>
            <person name="Auch B."/>
            <person name="Kono T."/>
            <person name="Mallez S."/>
            <person name="Zhang Y."/>
            <person name="Obille A."/>
            <person name="Becker A."/>
            <person name="Abrahante J.E."/>
            <person name="Garbe J."/>
            <person name="Badalamenti J.P."/>
            <person name="Herman A."/>
            <person name="Mangelson H."/>
            <person name="Liachko I."/>
            <person name="Sullivan S."/>
            <person name="Sone E.D."/>
            <person name="Koren S."/>
            <person name="Silverstein K.A.T."/>
            <person name="Beckman K.B."/>
            <person name="Gohl D.M."/>
        </authorList>
    </citation>
    <scope>NUCLEOTIDE SEQUENCE</scope>
    <source>
        <strain evidence="2">Duluth1</strain>
        <tissue evidence="2">Whole animal</tissue>
    </source>
</reference>
<keyword evidence="3" id="KW-1185">Reference proteome</keyword>
<protein>
    <submittedName>
        <fullName evidence="2">Uncharacterized protein</fullName>
    </submittedName>
</protein>
<dbReference type="EMBL" id="JAIWYP010000005">
    <property type="protein sequence ID" value="KAH3816843.1"/>
    <property type="molecule type" value="Genomic_DNA"/>
</dbReference>
<reference evidence="2" key="2">
    <citation type="submission" date="2020-11" db="EMBL/GenBank/DDBJ databases">
        <authorList>
            <person name="McCartney M.A."/>
            <person name="Auch B."/>
            <person name="Kono T."/>
            <person name="Mallez S."/>
            <person name="Becker A."/>
            <person name="Gohl D.M."/>
            <person name="Silverstein K.A.T."/>
            <person name="Koren S."/>
            <person name="Bechman K.B."/>
            <person name="Herman A."/>
            <person name="Abrahante J.E."/>
            <person name="Garbe J."/>
        </authorList>
    </citation>
    <scope>NUCLEOTIDE SEQUENCE</scope>
    <source>
        <strain evidence="2">Duluth1</strain>
        <tissue evidence="2">Whole animal</tissue>
    </source>
</reference>
<accession>A0A9D4JQ63</accession>
<proteinExistence type="predicted"/>
<evidence type="ECO:0000313" key="2">
    <source>
        <dbReference type="EMBL" id="KAH3816843.1"/>
    </source>
</evidence>
<gene>
    <name evidence="2" type="ORF">DPMN_118366</name>
</gene>
<evidence type="ECO:0000313" key="3">
    <source>
        <dbReference type="Proteomes" id="UP000828390"/>
    </source>
</evidence>